<reference evidence="1" key="1">
    <citation type="journal article" date="2021" name="Microb. Physiol.">
        <title>Proteogenomic Insights into the Physiology of Marine, Sulfate-Reducing, Filamentous Desulfonema limicola and Desulfonema magnum.</title>
        <authorList>
            <person name="Schnaars V."/>
            <person name="Wohlbrand L."/>
            <person name="Scheve S."/>
            <person name="Hinrichs C."/>
            <person name="Reinhardt R."/>
            <person name="Rabus R."/>
        </authorList>
    </citation>
    <scope>NUCLEOTIDE SEQUENCE</scope>
    <source>
        <strain evidence="1">4be13</strain>
    </source>
</reference>
<protein>
    <submittedName>
        <fullName evidence="1">Uncharacterized protein</fullName>
    </submittedName>
</protein>
<keyword evidence="2" id="KW-1185">Reference proteome</keyword>
<dbReference type="KEGG" id="dmm:dnm_068990"/>
<dbReference type="Proteomes" id="UP000663722">
    <property type="component" value="Chromosome"/>
</dbReference>
<gene>
    <name evidence="1" type="ORF">dnm_068990</name>
</gene>
<dbReference type="AlphaFoldDB" id="A0A975GRE0"/>
<sequence length="54" mass="6344">MILSIRSSKWHVNTIALFSNKVKIKFHRLTPVPIDPDLSWHEQPRVMCSDFPII</sequence>
<evidence type="ECO:0000313" key="2">
    <source>
        <dbReference type="Proteomes" id="UP000663722"/>
    </source>
</evidence>
<proteinExistence type="predicted"/>
<evidence type="ECO:0000313" key="1">
    <source>
        <dbReference type="EMBL" id="QTA90837.1"/>
    </source>
</evidence>
<organism evidence="1 2">
    <name type="scientific">Desulfonema magnum</name>
    <dbReference type="NCBI Taxonomy" id="45655"/>
    <lineage>
        <taxon>Bacteria</taxon>
        <taxon>Pseudomonadati</taxon>
        <taxon>Thermodesulfobacteriota</taxon>
        <taxon>Desulfobacteria</taxon>
        <taxon>Desulfobacterales</taxon>
        <taxon>Desulfococcaceae</taxon>
        <taxon>Desulfonema</taxon>
    </lineage>
</organism>
<name>A0A975GRE0_9BACT</name>
<dbReference type="EMBL" id="CP061800">
    <property type="protein sequence ID" value="QTA90837.1"/>
    <property type="molecule type" value="Genomic_DNA"/>
</dbReference>
<accession>A0A975GRE0</accession>